<keyword evidence="2" id="KW-1185">Reference proteome</keyword>
<evidence type="ECO:0000313" key="2">
    <source>
        <dbReference type="Proteomes" id="UP000183223"/>
    </source>
</evidence>
<dbReference type="EMBL" id="FMWJ01000009">
    <property type="protein sequence ID" value="SCZ64955.1"/>
    <property type="molecule type" value="Genomic_DNA"/>
</dbReference>
<sequence length="76" mass="8528">MIMLIVMMPHVKSTNLASMPLEQGLVFSAIPVVFTSSWIMHQEAPYLIARHLYLGAINSGLLVDQNLAFDNQKRSQ</sequence>
<name>A0A1G5QSX7_PHOLU</name>
<gene>
    <name evidence="1" type="ORF">SAMN02982990_02314</name>
</gene>
<dbReference type="AlphaFoldDB" id="A0A1G5QSX7"/>
<dbReference type="Proteomes" id="UP000183223">
    <property type="component" value="Unassembled WGS sequence"/>
</dbReference>
<organism evidence="1 2">
    <name type="scientific">Photorhabdus luminescens</name>
    <name type="common">Xenorhabdus luminescens</name>
    <dbReference type="NCBI Taxonomy" id="29488"/>
    <lineage>
        <taxon>Bacteria</taxon>
        <taxon>Pseudomonadati</taxon>
        <taxon>Pseudomonadota</taxon>
        <taxon>Gammaproteobacteria</taxon>
        <taxon>Enterobacterales</taxon>
        <taxon>Morganellaceae</taxon>
        <taxon>Photorhabdus</taxon>
    </lineage>
</organism>
<protein>
    <submittedName>
        <fullName evidence="1">Uncharacterized protein</fullName>
    </submittedName>
</protein>
<evidence type="ECO:0000313" key="1">
    <source>
        <dbReference type="EMBL" id="SCZ64955.1"/>
    </source>
</evidence>
<accession>A0A1G5QSX7</accession>
<reference evidence="2" key="1">
    <citation type="submission" date="2016-10" db="EMBL/GenBank/DDBJ databases">
        <authorList>
            <person name="Varghese N."/>
            <person name="Submissions S."/>
        </authorList>
    </citation>
    <scope>NUCLEOTIDE SEQUENCE [LARGE SCALE GENOMIC DNA]</scope>
    <source>
        <strain evidence="2">ATCC 29999</strain>
    </source>
</reference>
<proteinExistence type="predicted"/>